<dbReference type="InterPro" id="IPR003779">
    <property type="entry name" value="CMD-like"/>
</dbReference>
<evidence type="ECO:0000259" key="1">
    <source>
        <dbReference type="Pfam" id="PF02627"/>
    </source>
</evidence>
<dbReference type="GO" id="GO:0051920">
    <property type="term" value="F:peroxiredoxin activity"/>
    <property type="evidence" value="ECO:0007669"/>
    <property type="project" value="InterPro"/>
</dbReference>
<protein>
    <submittedName>
        <fullName evidence="2">Carboxymuconolactone decarboxylase family protein</fullName>
    </submittedName>
</protein>
<evidence type="ECO:0000313" key="2">
    <source>
        <dbReference type="EMBL" id="WAI00652.1"/>
    </source>
</evidence>
<dbReference type="EMBL" id="CP113361">
    <property type="protein sequence ID" value="WAI00652.1"/>
    <property type="molecule type" value="Genomic_DNA"/>
</dbReference>
<dbReference type="NCBIfam" id="TIGR00778">
    <property type="entry name" value="ahpD_dom"/>
    <property type="match status" value="1"/>
</dbReference>
<dbReference type="SUPFAM" id="SSF69118">
    <property type="entry name" value="AhpD-like"/>
    <property type="match status" value="1"/>
</dbReference>
<dbReference type="Pfam" id="PF02627">
    <property type="entry name" value="CMD"/>
    <property type="match status" value="1"/>
</dbReference>
<keyword evidence="3" id="KW-1185">Reference proteome</keyword>
<organism evidence="2 3">
    <name type="scientific">Methanogenium organophilum</name>
    <dbReference type="NCBI Taxonomy" id="2199"/>
    <lineage>
        <taxon>Archaea</taxon>
        <taxon>Methanobacteriati</taxon>
        <taxon>Methanobacteriota</taxon>
        <taxon>Stenosarchaea group</taxon>
        <taxon>Methanomicrobia</taxon>
        <taxon>Methanomicrobiales</taxon>
        <taxon>Methanomicrobiaceae</taxon>
        <taxon>Methanogenium</taxon>
    </lineage>
</organism>
<proteinExistence type="predicted"/>
<dbReference type="Gene3D" id="1.20.1290.10">
    <property type="entry name" value="AhpD-like"/>
    <property type="match status" value="1"/>
</dbReference>
<dbReference type="Proteomes" id="UP001163096">
    <property type="component" value="Chromosome"/>
</dbReference>
<dbReference type="InterPro" id="IPR004675">
    <property type="entry name" value="AhpD_core"/>
</dbReference>
<gene>
    <name evidence="2" type="ORF">OU421_09480</name>
</gene>
<feature type="domain" description="Carboxymuconolactone decarboxylase-like" evidence="1">
    <location>
        <begin position="59"/>
        <end position="129"/>
    </location>
</feature>
<dbReference type="RefSeq" id="WP_268185857.1">
    <property type="nucleotide sequence ID" value="NZ_CP113361.1"/>
</dbReference>
<sequence length="153" mass="16588">MAHIVDFEGTLQEILKRGTETASKDWLEGIKDEYGSVPLIYQKMAKKPEVLLSHLMYKDTIFETSSIDPKMIELISIAVGAALNCNHCVEYHMSSALKKGATKDEILEVVLIAGSLAQAAVLADAYRIIDNGTTNGCGASCEVNGIKLKKNGD</sequence>
<dbReference type="AlphaFoldDB" id="A0A9X9S369"/>
<evidence type="ECO:0000313" key="3">
    <source>
        <dbReference type="Proteomes" id="UP001163096"/>
    </source>
</evidence>
<dbReference type="InterPro" id="IPR029032">
    <property type="entry name" value="AhpD-like"/>
</dbReference>
<dbReference type="PANTHER" id="PTHR33930">
    <property type="entry name" value="ALKYL HYDROPEROXIDE REDUCTASE AHPD"/>
    <property type="match status" value="1"/>
</dbReference>
<accession>A0A9X9S369</accession>
<dbReference type="GeneID" id="76835332"/>
<dbReference type="KEGG" id="mou:OU421_09480"/>
<name>A0A9X9S369_METOG</name>
<dbReference type="PANTHER" id="PTHR33930:SF8">
    <property type="entry name" value="4-CARBOXYMUCONOLACTONE DECARBOXYLASE"/>
    <property type="match status" value="1"/>
</dbReference>
<reference evidence="2" key="1">
    <citation type="submission" date="2022-11" db="EMBL/GenBank/DDBJ databases">
        <title>Complete genome sequence of Methanogenium organophilum DSM 3596.</title>
        <authorList>
            <person name="Chen S.-C."/>
            <person name="Lai S.-J."/>
            <person name="You Y.-T."/>
        </authorList>
    </citation>
    <scope>NUCLEOTIDE SEQUENCE</scope>
    <source>
        <strain evidence="2">DSM 3596</strain>
    </source>
</reference>